<dbReference type="Gene3D" id="2.40.10.480">
    <property type="match status" value="1"/>
</dbReference>
<evidence type="ECO:0000313" key="4">
    <source>
        <dbReference type="Proteomes" id="UP000730482"/>
    </source>
</evidence>
<feature type="domain" description="Pyrrolo-quinoline quinone repeat" evidence="2">
    <location>
        <begin position="74"/>
        <end position="212"/>
    </location>
</feature>
<name>A0ABS5L2X8_9ACTN</name>
<dbReference type="Proteomes" id="UP000730482">
    <property type="component" value="Unassembled WGS sequence"/>
</dbReference>
<keyword evidence="4" id="KW-1185">Reference proteome</keyword>
<evidence type="ECO:0000256" key="1">
    <source>
        <dbReference type="SAM" id="MobiDB-lite"/>
    </source>
</evidence>
<evidence type="ECO:0000313" key="3">
    <source>
        <dbReference type="EMBL" id="MBS2552680.1"/>
    </source>
</evidence>
<feature type="region of interest" description="Disordered" evidence="1">
    <location>
        <begin position="34"/>
        <end position="56"/>
    </location>
</feature>
<dbReference type="InterPro" id="IPR002372">
    <property type="entry name" value="PQQ_rpt_dom"/>
</dbReference>
<accession>A0ABS5L2X8</accession>
<dbReference type="PANTHER" id="PTHR34512">
    <property type="entry name" value="CELL SURFACE PROTEIN"/>
    <property type="match status" value="1"/>
</dbReference>
<dbReference type="SMART" id="SM00564">
    <property type="entry name" value="PQQ"/>
    <property type="match status" value="6"/>
</dbReference>
<proteinExistence type="predicted"/>
<dbReference type="PROSITE" id="PS51257">
    <property type="entry name" value="PROKAR_LIPOPROTEIN"/>
    <property type="match status" value="1"/>
</dbReference>
<dbReference type="InterPro" id="IPR011047">
    <property type="entry name" value="Quinoprotein_ADH-like_sf"/>
</dbReference>
<protein>
    <submittedName>
        <fullName evidence="3">PQQ-binding-like beta-propeller repeat protein</fullName>
    </submittedName>
</protein>
<dbReference type="InterPro" id="IPR015943">
    <property type="entry name" value="WD40/YVTN_repeat-like_dom_sf"/>
</dbReference>
<evidence type="ECO:0000259" key="2">
    <source>
        <dbReference type="Pfam" id="PF13360"/>
    </source>
</evidence>
<organism evidence="3 4">
    <name type="scientific">Catenulispora pinistramenti</name>
    <dbReference type="NCBI Taxonomy" id="2705254"/>
    <lineage>
        <taxon>Bacteria</taxon>
        <taxon>Bacillati</taxon>
        <taxon>Actinomycetota</taxon>
        <taxon>Actinomycetes</taxon>
        <taxon>Catenulisporales</taxon>
        <taxon>Catenulisporaceae</taxon>
        <taxon>Catenulispora</taxon>
    </lineage>
</organism>
<dbReference type="RefSeq" id="WP_212018498.1">
    <property type="nucleotide sequence ID" value="NZ_JAAFYZ010000202.1"/>
</dbReference>
<dbReference type="EMBL" id="JAAFYZ010000202">
    <property type="protein sequence ID" value="MBS2552680.1"/>
    <property type="molecule type" value="Genomic_DNA"/>
</dbReference>
<dbReference type="InterPro" id="IPR018391">
    <property type="entry name" value="PQQ_b-propeller_rpt"/>
</dbReference>
<reference evidence="3 4" key="1">
    <citation type="submission" date="2020-02" db="EMBL/GenBank/DDBJ databases">
        <title>Acidophilic actinobacteria isolated from forest soil.</title>
        <authorList>
            <person name="Golinska P."/>
        </authorList>
    </citation>
    <scope>NUCLEOTIDE SEQUENCE [LARGE SCALE GENOMIC DNA]</scope>
    <source>
        <strain evidence="3 4">NL8</strain>
    </source>
</reference>
<sequence>MERRAFLAAVTAAGSAVPLLGLAGCGSSGRVSGSGSGSGSGAGAGPGSGHSGPDAGSGPVAGQVLYTGIEDAAVAVDAGSGKVLWTYALTAHSDLVAVCMGPSAVYLLDDSGYLNAVDARGRRLVRQALPDRTDNLVTAVPLYLDGQLFVANWDNKVNVLDATTLRPRGWNYDYHGNAMRSSPVGTDGTVYLSLPNNFVVAVKAADGTKVWSWSASGDCGTPVIAGDRLLLTVGEQYLVSLDRGSGRLQWTASGGSFSRPVVAGDQVYCQRGAQMCGLNLADGRERWSVTVLTERAVDGPAASPAASGTVLVGYEEGFVSATSMAGNYSGFYLNPAGFNAATGAKLWERKDLLLQDSAVVTAGGEAFMNVAYQLNSNTEKYALACLDATSGTTKWLADVKATGSPLLATPPKT</sequence>
<dbReference type="PANTHER" id="PTHR34512:SF30">
    <property type="entry name" value="OUTER MEMBRANE PROTEIN ASSEMBLY FACTOR BAMB"/>
    <property type="match status" value="1"/>
</dbReference>
<gene>
    <name evidence="3" type="ORF">KGQ19_38075</name>
</gene>
<dbReference type="Gene3D" id="2.130.10.10">
    <property type="entry name" value="YVTN repeat-like/Quinoprotein amine dehydrogenase"/>
    <property type="match status" value="1"/>
</dbReference>
<dbReference type="SUPFAM" id="SSF50998">
    <property type="entry name" value="Quinoprotein alcohol dehydrogenase-like"/>
    <property type="match status" value="2"/>
</dbReference>
<dbReference type="Pfam" id="PF13360">
    <property type="entry name" value="PQQ_2"/>
    <property type="match status" value="1"/>
</dbReference>
<feature type="compositionally biased region" description="Gly residues" evidence="1">
    <location>
        <begin position="34"/>
        <end position="50"/>
    </location>
</feature>
<comment type="caution">
    <text evidence="3">The sequence shown here is derived from an EMBL/GenBank/DDBJ whole genome shotgun (WGS) entry which is preliminary data.</text>
</comment>